<dbReference type="CDD" id="cd00371">
    <property type="entry name" value="HMA"/>
    <property type="match status" value="1"/>
</dbReference>
<keyword evidence="4 5" id="KW-0472">Membrane</keyword>
<dbReference type="AlphaFoldDB" id="A0A381TVT2"/>
<evidence type="ECO:0000259" key="6">
    <source>
        <dbReference type="PROSITE" id="PS50846"/>
    </source>
</evidence>
<feature type="transmembrane region" description="Helical" evidence="5">
    <location>
        <begin position="78"/>
        <end position="99"/>
    </location>
</feature>
<reference evidence="7" key="1">
    <citation type="submission" date="2018-05" db="EMBL/GenBank/DDBJ databases">
        <authorList>
            <person name="Lanie J.A."/>
            <person name="Ng W.-L."/>
            <person name="Kazmierczak K.M."/>
            <person name="Andrzejewski T.M."/>
            <person name="Davidsen T.M."/>
            <person name="Wayne K.J."/>
            <person name="Tettelin H."/>
            <person name="Glass J.I."/>
            <person name="Rusch D."/>
            <person name="Podicherti R."/>
            <person name="Tsui H.-C.T."/>
            <person name="Winkler M.E."/>
        </authorList>
    </citation>
    <scope>NUCLEOTIDE SEQUENCE</scope>
</reference>
<sequence>MHCSACVSKIEQALSAVDGVLMVAVDLSSKSATITGGAQPNALIKAVKDAGYESHITEGQMETAGKQKKDSISQIQQLFPLFLIFFYITVFSLIINRSNFQLDDFMYDFMGLFYIVFSFFKFLDYKNFPASFSMYDPIAKKLPLYGWIYPIIETLLGLSFLLRYQLLISLVATIIFLGVTTIGVARSLMDKSEIQCACLGTALKLPMTKATFIENLIMILMAAWMLLHSDFYTIL</sequence>
<keyword evidence="3 5" id="KW-1133">Transmembrane helix</keyword>
<name>A0A381TVT2_9ZZZZ</name>
<dbReference type="GO" id="GO:0030416">
    <property type="term" value="P:methylamine metabolic process"/>
    <property type="evidence" value="ECO:0007669"/>
    <property type="project" value="InterPro"/>
</dbReference>
<dbReference type="Pfam" id="PF07291">
    <property type="entry name" value="MauE"/>
    <property type="match status" value="1"/>
</dbReference>
<gene>
    <name evidence="7" type="ORF">METZ01_LOCUS72954</name>
</gene>
<organism evidence="7">
    <name type="scientific">marine metagenome</name>
    <dbReference type="NCBI Taxonomy" id="408172"/>
    <lineage>
        <taxon>unclassified sequences</taxon>
        <taxon>metagenomes</taxon>
        <taxon>ecological metagenomes</taxon>
    </lineage>
</organism>
<dbReference type="InterPro" id="IPR009908">
    <property type="entry name" value="Methylamine_util_MauE"/>
</dbReference>
<dbReference type="SUPFAM" id="SSF55008">
    <property type="entry name" value="HMA, heavy metal-associated domain"/>
    <property type="match status" value="1"/>
</dbReference>
<protein>
    <recommendedName>
        <fullName evidence="6">HMA domain-containing protein</fullName>
    </recommendedName>
</protein>
<dbReference type="PROSITE" id="PS50846">
    <property type="entry name" value="HMA_2"/>
    <property type="match status" value="1"/>
</dbReference>
<dbReference type="GO" id="GO:0046872">
    <property type="term" value="F:metal ion binding"/>
    <property type="evidence" value="ECO:0007669"/>
    <property type="project" value="InterPro"/>
</dbReference>
<keyword evidence="2 5" id="KW-0812">Transmembrane</keyword>
<evidence type="ECO:0000256" key="1">
    <source>
        <dbReference type="ARBA" id="ARBA00004141"/>
    </source>
</evidence>
<feature type="transmembrane region" description="Helical" evidence="5">
    <location>
        <begin position="105"/>
        <end position="123"/>
    </location>
</feature>
<dbReference type="Pfam" id="PF00403">
    <property type="entry name" value="HMA"/>
    <property type="match status" value="1"/>
</dbReference>
<evidence type="ECO:0000256" key="5">
    <source>
        <dbReference type="SAM" id="Phobius"/>
    </source>
</evidence>
<comment type="subcellular location">
    <subcellularLocation>
        <location evidence="1">Membrane</location>
        <topology evidence="1">Multi-pass membrane protein</topology>
    </subcellularLocation>
</comment>
<evidence type="ECO:0000313" key="7">
    <source>
        <dbReference type="EMBL" id="SVA20100.1"/>
    </source>
</evidence>
<feature type="domain" description="HMA" evidence="6">
    <location>
        <begin position="1"/>
        <end position="55"/>
    </location>
</feature>
<feature type="transmembrane region" description="Helical" evidence="5">
    <location>
        <begin position="210"/>
        <end position="227"/>
    </location>
</feature>
<evidence type="ECO:0000256" key="4">
    <source>
        <dbReference type="ARBA" id="ARBA00023136"/>
    </source>
</evidence>
<dbReference type="InterPro" id="IPR036163">
    <property type="entry name" value="HMA_dom_sf"/>
</dbReference>
<feature type="transmembrane region" description="Helical" evidence="5">
    <location>
        <begin position="144"/>
        <end position="162"/>
    </location>
</feature>
<accession>A0A381TVT2</accession>
<dbReference type="Gene3D" id="3.30.70.100">
    <property type="match status" value="1"/>
</dbReference>
<dbReference type="EMBL" id="UINC01005249">
    <property type="protein sequence ID" value="SVA20100.1"/>
    <property type="molecule type" value="Genomic_DNA"/>
</dbReference>
<evidence type="ECO:0000256" key="2">
    <source>
        <dbReference type="ARBA" id="ARBA00022692"/>
    </source>
</evidence>
<feature type="transmembrane region" description="Helical" evidence="5">
    <location>
        <begin position="168"/>
        <end position="189"/>
    </location>
</feature>
<dbReference type="GO" id="GO:0016020">
    <property type="term" value="C:membrane"/>
    <property type="evidence" value="ECO:0007669"/>
    <property type="project" value="UniProtKB-SubCell"/>
</dbReference>
<evidence type="ECO:0000256" key="3">
    <source>
        <dbReference type="ARBA" id="ARBA00022989"/>
    </source>
</evidence>
<dbReference type="InterPro" id="IPR006121">
    <property type="entry name" value="HMA_dom"/>
</dbReference>
<proteinExistence type="predicted"/>